<dbReference type="OrthoDB" id="932970at2"/>
<dbReference type="Proteomes" id="UP000293162">
    <property type="component" value="Unassembled WGS sequence"/>
</dbReference>
<evidence type="ECO:0000313" key="3">
    <source>
        <dbReference type="Proteomes" id="UP000293162"/>
    </source>
</evidence>
<proteinExistence type="predicted"/>
<dbReference type="EMBL" id="SEWF01000004">
    <property type="protein sequence ID" value="RYU97005.1"/>
    <property type="molecule type" value="Genomic_DNA"/>
</dbReference>
<feature type="signal peptide" evidence="1">
    <location>
        <begin position="1"/>
        <end position="19"/>
    </location>
</feature>
<evidence type="ECO:0000313" key="2">
    <source>
        <dbReference type="EMBL" id="RYU97005.1"/>
    </source>
</evidence>
<reference evidence="2 3" key="1">
    <citation type="submission" date="2019-02" db="EMBL/GenBank/DDBJ databases">
        <title>Bacterial novel species Emticicia sp. 17J42-9 isolated from soil.</title>
        <authorList>
            <person name="Jung H.-Y."/>
        </authorList>
    </citation>
    <scope>NUCLEOTIDE SEQUENCE [LARGE SCALE GENOMIC DNA]</scope>
    <source>
        <strain evidence="2 3">17J42-9</strain>
    </source>
</reference>
<evidence type="ECO:0000256" key="1">
    <source>
        <dbReference type="SAM" id="SignalP"/>
    </source>
</evidence>
<protein>
    <recommendedName>
        <fullName evidence="4">C1q domain-containing protein</fullName>
    </recommendedName>
</protein>
<feature type="chain" id="PRO_5020390573" description="C1q domain-containing protein" evidence="1">
    <location>
        <begin position="20"/>
        <end position="225"/>
    </location>
</feature>
<comment type="caution">
    <text evidence="2">The sequence shown here is derived from an EMBL/GenBank/DDBJ whole genome shotgun (WGS) entry which is preliminary data.</text>
</comment>
<sequence>MKRTIFTIFFMGCLTISFAQSVTIEPNTIQLPQVSANPTCASSEKGKMIYNTVTNKVLYCNGTNWVSNQVEGETSVIPAFQVNSFLSKILTSNESEVEMSSKIYDLTNSVTLKNDEDFPNRFTVPTNGIYSIKVYGDLELTSYTPKSTTRVYLSIVREGNFGTYHYSSGFPIYANDNWKHLLAAKDFNLVAGERILVKVHVFDPPATGTLRIHKVYFEGHLIAKQ</sequence>
<evidence type="ECO:0008006" key="4">
    <source>
        <dbReference type="Google" id="ProtNLM"/>
    </source>
</evidence>
<dbReference type="AlphaFoldDB" id="A0A4Q5M4A1"/>
<keyword evidence="3" id="KW-1185">Reference proteome</keyword>
<keyword evidence="1" id="KW-0732">Signal</keyword>
<name>A0A4Q5M4A1_9BACT</name>
<gene>
    <name evidence="2" type="ORF">EWM59_03595</name>
</gene>
<accession>A0A4Q5M4A1</accession>
<dbReference type="RefSeq" id="WP_130019581.1">
    <property type="nucleotide sequence ID" value="NZ_SEWF01000004.1"/>
</dbReference>
<organism evidence="2 3">
    <name type="scientific">Emticicia agri</name>
    <dbReference type="NCBI Taxonomy" id="2492393"/>
    <lineage>
        <taxon>Bacteria</taxon>
        <taxon>Pseudomonadati</taxon>
        <taxon>Bacteroidota</taxon>
        <taxon>Cytophagia</taxon>
        <taxon>Cytophagales</taxon>
        <taxon>Leadbetterellaceae</taxon>
        <taxon>Emticicia</taxon>
    </lineage>
</organism>